<dbReference type="InterPro" id="IPR009799">
    <property type="entry name" value="EthD_dom"/>
</dbReference>
<dbReference type="NCBIfam" id="TIGR02118">
    <property type="entry name" value="EthD family reductase"/>
    <property type="match status" value="1"/>
</dbReference>
<proteinExistence type="predicted"/>
<dbReference type="Gene3D" id="3.30.70.100">
    <property type="match status" value="1"/>
</dbReference>
<feature type="domain" description="EthD" evidence="1">
    <location>
        <begin position="10"/>
        <end position="83"/>
    </location>
</feature>
<organism evidence="2 3">
    <name type="scientific">Bacillus oleivorans</name>
    <dbReference type="NCBI Taxonomy" id="1448271"/>
    <lineage>
        <taxon>Bacteria</taxon>
        <taxon>Bacillati</taxon>
        <taxon>Bacillota</taxon>
        <taxon>Bacilli</taxon>
        <taxon>Bacillales</taxon>
        <taxon>Bacillaceae</taxon>
        <taxon>Bacillus</taxon>
    </lineage>
</organism>
<evidence type="ECO:0000259" key="1">
    <source>
        <dbReference type="Pfam" id="PF07110"/>
    </source>
</evidence>
<evidence type="ECO:0000313" key="2">
    <source>
        <dbReference type="EMBL" id="SNX69905.1"/>
    </source>
</evidence>
<dbReference type="GO" id="GO:0016491">
    <property type="term" value="F:oxidoreductase activity"/>
    <property type="evidence" value="ECO:0007669"/>
    <property type="project" value="InterPro"/>
</dbReference>
<dbReference type="PANTHER" id="PTHR40260">
    <property type="entry name" value="BLR8190 PROTEIN"/>
    <property type="match status" value="1"/>
</dbReference>
<dbReference type="Proteomes" id="UP000219546">
    <property type="component" value="Unassembled WGS sequence"/>
</dbReference>
<dbReference type="InterPro" id="IPR011008">
    <property type="entry name" value="Dimeric_a/b-barrel"/>
</dbReference>
<dbReference type="PANTHER" id="PTHR40260:SF2">
    <property type="entry name" value="BLR8190 PROTEIN"/>
    <property type="match status" value="1"/>
</dbReference>
<sequence length="97" mass="11302">MYKVIVLYKKPENPAEFDEYYFNTHIPITKKIPGLQNIKVTKLKGEHEYHLMCEMYYENKEAFKAASQTEESKASLKDASKFAGHLATFMFGEEENV</sequence>
<dbReference type="AlphaFoldDB" id="A0A285CR59"/>
<dbReference type="OrthoDB" id="5294870at2"/>
<protein>
    <submittedName>
        <fullName evidence="2">Uncharacterized protein (TIGR02118 family)</fullName>
    </submittedName>
</protein>
<evidence type="ECO:0000313" key="3">
    <source>
        <dbReference type="Proteomes" id="UP000219546"/>
    </source>
</evidence>
<dbReference type="EMBL" id="OAOP01000003">
    <property type="protein sequence ID" value="SNX69905.1"/>
    <property type="molecule type" value="Genomic_DNA"/>
</dbReference>
<gene>
    <name evidence="2" type="ORF">SAMN05877753_103291</name>
</gene>
<dbReference type="Pfam" id="PF07110">
    <property type="entry name" value="EthD"/>
    <property type="match status" value="1"/>
</dbReference>
<dbReference type="SUPFAM" id="SSF54909">
    <property type="entry name" value="Dimeric alpha+beta barrel"/>
    <property type="match status" value="1"/>
</dbReference>
<accession>A0A285CR59</accession>
<reference evidence="2 3" key="1">
    <citation type="submission" date="2017-08" db="EMBL/GenBank/DDBJ databases">
        <authorList>
            <person name="de Groot N.N."/>
        </authorList>
    </citation>
    <scope>NUCLEOTIDE SEQUENCE [LARGE SCALE GENOMIC DNA]</scope>
    <source>
        <strain evidence="2 3">JC228</strain>
    </source>
</reference>
<dbReference type="RefSeq" id="WP_097158208.1">
    <property type="nucleotide sequence ID" value="NZ_JBEPMQ010000002.1"/>
</dbReference>
<keyword evidence="3" id="KW-1185">Reference proteome</keyword>
<name>A0A285CR59_9BACI</name>